<keyword evidence="4 7" id="KW-0812">Transmembrane</keyword>
<evidence type="ECO:0000313" key="9">
    <source>
        <dbReference type="EMBL" id="MDR7277483.1"/>
    </source>
</evidence>
<dbReference type="RefSeq" id="WP_310369817.1">
    <property type="nucleotide sequence ID" value="NZ_JAVDYB010000001.1"/>
</dbReference>
<comment type="caution">
    <text evidence="9">The sequence shown here is derived from an EMBL/GenBank/DDBJ whole genome shotgun (WGS) entry which is preliminary data.</text>
</comment>
<feature type="transmembrane region" description="Helical" evidence="7">
    <location>
        <begin position="27"/>
        <end position="50"/>
    </location>
</feature>
<dbReference type="PROSITE" id="PS50928">
    <property type="entry name" value="ABC_TM1"/>
    <property type="match status" value="1"/>
</dbReference>
<dbReference type="CDD" id="cd06261">
    <property type="entry name" value="TM_PBP2"/>
    <property type="match status" value="1"/>
</dbReference>
<dbReference type="InterPro" id="IPR035906">
    <property type="entry name" value="MetI-like_sf"/>
</dbReference>
<organism evidence="9 10">
    <name type="scientific">Catenuloplanes atrovinosus</name>
    <dbReference type="NCBI Taxonomy" id="137266"/>
    <lineage>
        <taxon>Bacteria</taxon>
        <taxon>Bacillati</taxon>
        <taxon>Actinomycetota</taxon>
        <taxon>Actinomycetes</taxon>
        <taxon>Micromonosporales</taxon>
        <taxon>Micromonosporaceae</taxon>
        <taxon>Catenuloplanes</taxon>
    </lineage>
</organism>
<keyword evidence="5 7" id="KW-1133">Transmembrane helix</keyword>
<accession>A0AAE4CAW0</accession>
<proteinExistence type="inferred from homology"/>
<protein>
    <submittedName>
        <fullName evidence="9">Multiple sugar transport system permease protein</fullName>
    </submittedName>
</protein>
<comment type="similarity">
    <text evidence="7">Belongs to the binding-protein-dependent transport system permease family.</text>
</comment>
<evidence type="ECO:0000256" key="7">
    <source>
        <dbReference type="RuleBase" id="RU363032"/>
    </source>
</evidence>
<dbReference type="Proteomes" id="UP001183643">
    <property type="component" value="Unassembled WGS sequence"/>
</dbReference>
<feature type="transmembrane region" description="Helical" evidence="7">
    <location>
        <begin position="121"/>
        <end position="141"/>
    </location>
</feature>
<gene>
    <name evidence="9" type="ORF">J2S41_004261</name>
</gene>
<keyword evidence="10" id="KW-1185">Reference proteome</keyword>
<dbReference type="InterPro" id="IPR000515">
    <property type="entry name" value="MetI-like"/>
</dbReference>
<evidence type="ECO:0000313" key="10">
    <source>
        <dbReference type="Proteomes" id="UP001183643"/>
    </source>
</evidence>
<name>A0AAE4CAW0_9ACTN</name>
<evidence type="ECO:0000256" key="6">
    <source>
        <dbReference type="ARBA" id="ARBA00023136"/>
    </source>
</evidence>
<dbReference type="GO" id="GO:0055085">
    <property type="term" value="P:transmembrane transport"/>
    <property type="evidence" value="ECO:0007669"/>
    <property type="project" value="InterPro"/>
</dbReference>
<keyword evidence="6 7" id="KW-0472">Membrane</keyword>
<feature type="transmembrane region" description="Helical" evidence="7">
    <location>
        <begin position="88"/>
        <end position="109"/>
    </location>
</feature>
<dbReference type="SUPFAM" id="SSF161098">
    <property type="entry name" value="MetI-like"/>
    <property type="match status" value="1"/>
</dbReference>
<dbReference type="GO" id="GO:0005886">
    <property type="term" value="C:plasma membrane"/>
    <property type="evidence" value="ECO:0007669"/>
    <property type="project" value="UniProtKB-SubCell"/>
</dbReference>
<evidence type="ECO:0000256" key="2">
    <source>
        <dbReference type="ARBA" id="ARBA00022448"/>
    </source>
</evidence>
<sequence>MAVETVDTPVRDTVPTPARGERSLTGLWFALPFLVIYAVFMIWPILAGLWSSLFNTSLAGGDVEFLGLSNYAELARDGAVWDSLWNTIYFTLLSTPPLVLVGLVMALLAHRARRTGWLLRFSFFMPFLLPVTVVALIWLWIYQADFGLLNAAVQWFGGGRVAWINDERTAMWAVVICTLWWTVGFNFLLYLAALQGIPRELHESAAVDGASPRQRLWRITLPLLRRTTGLILVLQLIASLKIFDQVYLLNEGAAAPITRPLIQYVYEQGFTSYRIGYASAISYLLFLIIMLVAFAQFKIFPAGRDD</sequence>
<dbReference type="InterPro" id="IPR051393">
    <property type="entry name" value="ABC_transporter_permease"/>
</dbReference>
<dbReference type="Pfam" id="PF00528">
    <property type="entry name" value="BPD_transp_1"/>
    <property type="match status" value="1"/>
</dbReference>
<evidence type="ECO:0000259" key="8">
    <source>
        <dbReference type="PROSITE" id="PS50928"/>
    </source>
</evidence>
<keyword evidence="9" id="KW-0762">Sugar transport</keyword>
<dbReference type="Gene3D" id="1.10.3720.10">
    <property type="entry name" value="MetI-like"/>
    <property type="match status" value="1"/>
</dbReference>
<dbReference type="AlphaFoldDB" id="A0AAE4CAW0"/>
<dbReference type="PANTHER" id="PTHR30193:SF41">
    <property type="entry name" value="DIACETYLCHITOBIOSE UPTAKE SYSTEM PERMEASE PROTEIN NGCF"/>
    <property type="match status" value="1"/>
</dbReference>
<feature type="transmembrane region" description="Helical" evidence="7">
    <location>
        <begin position="170"/>
        <end position="192"/>
    </location>
</feature>
<evidence type="ECO:0000256" key="5">
    <source>
        <dbReference type="ARBA" id="ARBA00022989"/>
    </source>
</evidence>
<feature type="transmembrane region" description="Helical" evidence="7">
    <location>
        <begin position="275"/>
        <end position="295"/>
    </location>
</feature>
<dbReference type="PANTHER" id="PTHR30193">
    <property type="entry name" value="ABC TRANSPORTER PERMEASE PROTEIN"/>
    <property type="match status" value="1"/>
</dbReference>
<comment type="subcellular location">
    <subcellularLocation>
        <location evidence="1 7">Cell membrane</location>
        <topology evidence="1 7">Multi-pass membrane protein</topology>
    </subcellularLocation>
</comment>
<feature type="domain" description="ABC transmembrane type-1" evidence="8">
    <location>
        <begin position="84"/>
        <end position="296"/>
    </location>
</feature>
<evidence type="ECO:0000256" key="3">
    <source>
        <dbReference type="ARBA" id="ARBA00022475"/>
    </source>
</evidence>
<evidence type="ECO:0000256" key="1">
    <source>
        <dbReference type="ARBA" id="ARBA00004651"/>
    </source>
</evidence>
<reference evidence="9" key="1">
    <citation type="submission" date="2023-07" db="EMBL/GenBank/DDBJ databases">
        <title>Sequencing the genomes of 1000 actinobacteria strains.</title>
        <authorList>
            <person name="Klenk H.-P."/>
        </authorList>
    </citation>
    <scope>NUCLEOTIDE SEQUENCE</scope>
    <source>
        <strain evidence="9">DSM 44707</strain>
    </source>
</reference>
<keyword evidence="3" id="KW-1003">Cell membrane</keyword>
<evidence type="ECO:0000256" key="4">
    <source>
        <dbReference type="ARBA" id="ARBA00022692"/>
    </source>
</evidence>
<keyword evidence="2 7" id="KW-0813">Transport</keyword>
<dbReference type="EMBL" id="JAVDYB010000001">
    <property type="protein sequence ID" value="MDR7277483.1"/>
    <property type="molecule type" value="Genomic_DNA"/>
</dbReference>